<reference evidence="3" key="1">
    <citation type="submission" date="2017-02" db="EMBL/GenBank/DDBJ databases">
        <title>Natronthermophilus aegyptiacus gen. nov.,sp. nov., an aerobic, extremely halophilic alkalithermophilic archaeon isolated from the athalassohaline Wadi An Natrun, Egypt.</title>
        <authorList>
            <person name="Zhao B."/>
        </authorList>
    </citation>
    <scope>NUCLEOTIDE SEQUENCE [LARGE SCALE GENOMIC DNA]</scope>
    <source>
        <strain evidence="3">JW/NM-HA 15</strain>
    </source>
</reference>
<evidence type="ECO:0000313" key="2">
    <source>
        <dbReference type="EMBL" id="ARS89188.1"/>
    </source>
</evidence>
<dbReference type="KEGG" id="naj:B1756_05125"/>
<dbReference type="EMBL" id="CP019893">
    <property type="protein sequence ID" value="ARS89188.1"/>
    <property type="molecule type" value="Genomic_DNA"/>
</dbReference>
<protein>
    <submittedName>
        <fullName evidence="2">Peroxiredoxin</fullName>
    </submittedName>
</protein>
<dbReference type="AlphaFoldDB" id="A0A2Z2HZL5"/>
<dbReference type="Proteomes" id="UP000250088">
    <property type="component" value="Chromosome"/>
</dbReference>
<name>A0A2Z2HZL5_9EURY</name>
<dbReference type="RefSeq" id="WP_086887573.1">
    <property type="nucleotide sequence ID" value="NZ_CP019893.1"/>
</dbReference>
<dbReference type="InterPro" id="IPR000866">
    <property type="entry name" value="AhpC/TSA"/>
</dbReference>
<dbReference type="InterPro" id="IPR036249">
    <property type="entry name" value="Thioredoxin-like_sf"/>
</dbReference>
<dbReference type="Gene3D" id="3.40.30.10">
    <property type="entry name" value="Glutaredoxin"/>
    <property type="match status" value="1"/>
</dbReference>
<sequence length="170" mass="18815">MVDFEVVALEPTDHPESGDEAPDFTRPLVTDEFWEDRSLSGLASEVDGPTILVCTPMIGSYPGTYVWEELHERGWHEEAGAVVGVSISTPYAIKQFLETTDSPFAVFSDPQNRVAEEYGIVNDLDGMAGLDEPRPAVFALDANLTVETAWVAEEWPEFPPYDDLESELGF</sequence>
<dbReference type="GeneID" id="32893437"/>
<gene>
    <name evidence="2" type="ORF">B1756_05125</name>
</gene>
<evidence type="ECO:0000259" key="1">
    <source>
        <dbReference type="Pfam" id="PF00578"/>
    </source>
</evidence>
<dbReference type="Pfam" id="PF00578">
    <property type="entry name" value="AhpC-TSA"/>
    <property type="match status" value="1"/>
</dbReference>
<dbReference type="GO" id="GO:0016209">
    <property type="term" value="F:antioxidant activity"/>
    <property type="evidence" value="ECO:0007669"/>
    <property type="project" value="InterPro"/>
</dbReference>
<accession>A0A2Z2HZL5</accession>
<organism evidence="2 3">
    <name type="scientific">Natrarchaeobaculum aegyptiacum</name>
    <dbReference type="NCBI Taxonomy" id="745377"/>
    <lineage>
        <taxon>Archaea</taxon>
        <taxon>Methanobacteriati</taxon>
        <taxon>Methanobacteriota</taxon>
        <taxon>Stenosarchaea group</taxon>
        <taxon>Halobacteria</taxon>
        <taxon>Halobacteriales</taxon>
        <taxon>Natrialbaceae</taxon>
        <taxon>Natrarchaeobaculum</taxon>
    </lineage>
</organism>
<keyword evidence="3" id="KW-1185">Reference proteome</keyword>
<proteinExistence type="predicted"/>
<dbReference type="GO" id="GO:0016491">
    <property type="term" value="F:oxidoreductase activity"/>
    <property type="evidence" value="ECO:0007669"/>
    <property type="project" value="InterPro"/>
</dbReference>
<evidence type="ECO:0000313" key="3">
    <source>
        <dbReference type="Proteomes" id="UP000250088"/>
    </source>
</evidence>
<feature type="domain" description="Alkyl hydroperoxide reductase subunit C/ Thiol specific antioxidant" evidence="1">
    <location>
        <begin position="18"/>
        <end position="147"/>
    </location>
</feature>
<dbReference type="OrthoDB" id="334647at2157"/>
<dbReference type="SUPFAM" id="SSF52833">
    <property type="entry name" value="Thioredoxin-like"/>
    <property type="match status" value="1"/>
</dbReference>